<dbReference type="Proteomes" id="UP000007129">
    <property type="component" value="Unassembled WGS sequence"/>
</dbReference>
<dbReference type="InParanoid" id="K2RTK2"/>
<protein>
    <submittedName>
        <fullName evidence="1">Uncharacterized protein</fullName>
    </submittedName>
</protein>
<dbReference type="AlphaFoldDB" id="K2RTK2"/>
<dbReference type="HOGENOM" id="CLU_1547894_0_0_1"/>
<sequence>MSQNSIQRSIWFWKADENRKIVKCSKNNEDIQNHPYLPHGPLQQCCKAFFAPLQLRHLCLGIFLPVQDDSIQVPEEDGLFPVCRLSPFDHDNVFSIELSSTPFMPHVFADSDFCGFVLVGADLVACRRMDADRVSESHPNSSSDDAQVFDMMLVPVESAFPARSGGESDRGLS</sequence>
<dbReference type="VEuPathDB" id="FungiDB:MPH_04748"/>
<proteinExistence type="predicted"/>
<organism evidence="1 2">
    <name type="scientific">Macrophomina phaseolina (strain MS6)</name>
    <name type="common">Charcoal rot fungus</name>
    <dbReference type="NCBI Taxonomy" id="1126212"/>
    <lineage>
        <taxon>Eukaryota</taxon>
        <taxon>Fungi</taxon>
        <taxon>Dikarya</taxon>
        <taxon>Ascomycota</taxon>
        <taxon>Pezizomycotina</taxon>
        <taxon>Dothideomycetes</taxon>
        <taxon>Dothideomycetes incertae sedis</taxon>
        <taxon>Botryosphaeriales</taxon>
        <taxon>Botryosphaeriaceae</taxon>
        <taxon>Macrophomina</taxon>
    </lineage>
</organism>
<accession>K2RTK2</accession>
<evidence type="ECO:0000313" key="2">
    <source>
        <dbReference type="Proteomes" id="UP000007129"/>
    </source>
</evidence>
<name>K2RTK2_MACPH</name>
<gene>
    <name evidence="1" type="ORF">MPH_04748</name>
</gene>
<comment type="caution">
    <text evidence="1">The sequence shown here is derived from an EMBL/GenBank/DDBJ whole genome shotgun (WGS) entry which is preliminary data.</text>
</comment>
<reference evidence="1 2" key="1">
    <citation type="journal article" date="2012" name="BMC Genomics">
        <title>Tools to kill: Genome of one of the most destructive plant pathogenic fungi Macrophomina phaseolina.</title>
        <authorList>
            <person name="Islam M.S."/>
            <person name="Haque M.S."/>
            <person name="Islam M.M."/>
            <person name="Emdad E.M."/>
            <person name="Halim A."/>
            <person name="Hossen Q.M.M."/>
            <person name="Hossain M.Z."/>
            <person name="Ahmed B."/>
            <person name="Rahim S."/>
            <person name="Rahman M.S."/>
            <person name="Alam M.M."/>
            <person name="Hou S."/>
            <person name="Wan X."/>
            <person name="Saito J.A."/>
            <person name="Alam M."/>
        </authorList>
    </citation>
    <scope>NUCLEOTIDE SEQUENCE [LARGE SCALE GENOMIC DNA]</scope>
    <source>
        <strain evidence="1 2">MS6</strain>
    </source>
</reference>
<dbReference type="EMBL" id="AHHD01000218">
    <property type="protein sequence ID" value="EKG18058.1"/>
    <property type="molecule type" value="Genomic_DNA"/>
</dbReference>
<evidence type="ECO:0000313" key="1">
    <source>
        <dbReference type="EMBL" id="EKG18058.1"/>
    </source>
</evidence>